<evidence type="ECO:0000256" key="1">
    <source>
        <dbReference type="SAM" id="MobiDB-lite"/>
    </source>
</evidence>
<reference evidence="2 3" key="1">
    <citation type="submission" date="2012-08" db="EMBL/GenBank/DDBJ databases">
        <title>Oryza genome evolution.</title>
        <authorList>
            <person name="Wing R.A."/>
        </authorList>
    </citation>
    <scope>NUCLEOTIDE SEQUENCE</scope>
</reference>
<accession>A0A0D9XKV0</accession>
<feature type="region of interest" description="Disordered" evidence="1">
    <location>
        <begin position="28"/>
        <end position="150"/>
    </location>
</feature>
<dbReference type="EnsemblPlants" id="LPERR10G10290.1">
    <property type="protein sequence ID" value="LPERR10G10290.1"/>
    <property type="gene ID" value="LPERR10G10290"/>
</dbReference>
<dbReference type="HOGENOM" id="CLU_1743149_0_0_1"/>
<keyword evidence="3" id="KW-1185">Reference proteome</keyword>
<feature type="region of interest" description="Disordered" evidence="1">
    <location>
        <begin position="1"/>
        <end position="20"/>
    </location>
</feature>
<reference evidence="2" key="3">
    <citation type="submission" date="2015-04" db="UniProtKB">
        <authorList>
            <consortium name="EnsemblPlants"/>
        </authorList>
    </citation>
    <scope>IDENTIFICATION</scope>
</reference>
<feature type="compositionally biased region" description="Pro residues" evidence="1">
    <location>
        <begin position="106"/>
        <end position="117"/>
    </location>
</feature>
<name>A0A0D9XKV0_9ORYZ</name>
<proteinExistence type="predicted"/>
<sequence length="150" mass="15992">MSLQAEGAGGDQSSAPVSGRQRLWSTLFPCFRGSRRHDKETAARPRRRKRTVPVDSAGDHDEAVSPASPARRRRGCGFLPPLSSCVPGLKRNVEGSDSWQRRRELPPPPRNAKAPPPPRHDVAPAATRGAIAKSPRAAAAARGSSSTSST</sequence>
<evidence type="ECO:0000313" key="2">
    <source>
        <dbReference type="EnsemblPlants" id="LPERR10G10290.1"/>
    </source>
</evidence>
<dbReference type="AlphaFoldDB" id="A0A0D9XKV0"/>
<organism evidence="2 3">
    <name type="scientific">Leersia perrieri</name>
    <dbReference type="NCBI Taxonomy" id="77586"/>
    <lineage>
        <taxon>Eukaryota</taxon>
        <taxon>Viridiplantae</taxon>
        <taxon>Streptophyta</taxon>
        <taxon>Embryophyta</taxon>
        <taxon>Tracheophyta</taxon>
        <taxon>Spermatophyta</taxon>
        <taxon>Magnoliopsida</taxon>
        <taxon>Liliopsida</taxon>
        <taxon>Poales</taxon>
        <taxon>Poaceae</taxon>
        <taxon>BOP clade</taxon>
        <taxon>Oryzoideae</taxon>
        <taxon>Oryzeae</taxon>
        <taxon>Oryzinae</taxon>
        <taxon>Leersia</taxon>
    </lineage>
</organism>
<evidence type="ECO:0000313" key="3">
    <source>
        <dbReference type="Proteomes" id="UP000032180"/>
    </source>
</evidence>
<feature type="compositionally biased region" description="Basic and acidic residues" evidence="1">
    <location>
        <begin position="91"/>
        <end position="105"/>
    </location>
</feature>
<protein>
    <submittedName>
        <fullName evidence="2">Uncharacterized protein</fullName>
    </submittedName>
</protein>
<dbReference type="Proteomes" id="UP000032180">
    <property type="component" value="Chromosome 10"/>
</dbReference>
<feature type="compositionally biased region" description="Low complexity" evidence="1">
    <location>
        <begin position="128"/>
        <end position="150"/>
    </location>
</feature>
<reference evidence="3" key="2">
    <citation type="submission" date="2013-12" db="EMBL/GenBank/DDBJ databases">
        <authorList>
            <person name="Yu Y."/>
            <person name="Lee S."/>
            <person name="de Baynast K."/>
            <person name="Wissotski M."/>
            <person name="Liu L."/>
            <person name="Talag J."/>
            <person name="Goicoechea J."/>
            <person name="Angelova A."/>
            <person name="Jetty R."/>
            <person name="Kudrna D."/>
            <person name="Golser W."/>
            <person name="Rivera L."/>
            <person name="Zhang J."/>
            <person name="Wing R."/>
        </authorList>
    </citation>
    <scope>NUCLEOTIDE SEQUENCE</scope>
</reference>
<dbReference type="Gramene" id="LPERR10G10290.1">
    <property type="protein sequence ID" value="LPERR10G10290.1"/>
    <property type="gene ID" value="LPERR10G10290"/>
</dbReference>